<name>A0ABU8BP70_9BRAD</name>
<dbReference type="PANTHER" id="PTHR28641:SF1">
    <property type="entry name" value="MALONYL-COA DECARBOXYLASE, MITOCHONDRIAL"/>
    <property type="match status" value="1"/>
</dbReference>
<dbReference type="InterPro" id="IPR042303">
    <property type="entry name" value="Malonyl_CoA_deC_C_sf"/>
</dbReference>
<evidence type="ECO:0000259" key="1">
    <source>
        <dbReference type="Pfam" id="PF05292"/>
    </source>
</evidence>
<feature type="domain" description="Malonyl-CoA decarboxylase C-terminal" evidence="1">
    <location>
        <begin position="179"/>
        <end position="422"/>
    </location>
</feature>
<dbReference type="RefSeq" id="WP_334489402.1">
    <property type="nucleotide sequence ID" value="NZ_JAZHRV010000001.1"/>
</dbReference>
<dbReference type="Pfam" id="PF17408">
    <property type="entry name" value="MCD_N"/>
    <property type="match status" value="1"/>
</dbReference>
<dbReference type="InterPro" id="IPR035372">
    <property type="entry name" value="MCD_N"/>
</dbReference>
<evidence type="ECO:0000313" key="3">
    <source>
        <dbReference type="EMBL" id="MEH2560344.1"/>
    </source>
</evidence>
<protein>
    <submittedName>
        <fullName evidence="3">Malonyl-CoA decarboxylase</fullName>
        <ecNumber evidence="3">4.1.1.9</ecNumber>
    </submittedName>
</protein>
<dbReference type="PANTHER" id="PTHR28641">
    <property type="match status" value="1"/>
</dbReference>
<dbReference type="InterPro" id="IPR038917">
    <property type="entry name" value="Malonyl_CoA_deC"/>
</dbReference>
<dbReference type="EC" id="4.1.1.9" evidence="3"/>
<dbReference type="Pfam" id="PF05292">
    <property type="entry name" value="MCD"/>
    <property type="match status" value="1"/>
</dbReference>
<dbReference type="Proteomes" id="UP001364224">
    <property type="component" value="Unassembled WGS sequence"/>
</dbReference>
<organism evidence="3 4">
    <name type="scientific">Bradyrhizobium algeriense</name>
    <dbReference type="NCBI Taxonomy" id="634784"/>
    <lineage>
        <taxon>Bacteria</taxon>
        <taxon>Pseudomonadati</taxon>
        <taxon>Pseudomonadota</taxon>
        <taxon>Alphaproteobacteria</taxon>
        <taxon>Hyphomicrobiales</taxon>
        <taxon>Nitrobacteraceae</taxon>
        <taxon>Bradyrhizobium</taxon>
    </lineage>
</organism>
<evidence type="ECO:0000313" key="4">
    <source>
        <dbReference type="Proteomes" id="UP001364224"/>
    </source>
</evidence>
<keyword evidence="4" id="KW-1185">Reference proteome</keyword>
<proteinExistence type="predicted"/>
<gene>
    <name evidence="3" type="ORF">V1286_007873</name>
</gene>
<dbReference type="Gene3D" id="3.40.630.150">
    <property type="entry name" value="Malonyl-CoA decarboxylase, catalytic domain"/>
    <property type="match status" value="1"/>
</dbReference>
<dbReference type="GO" id="GO:0050080">
    <property type="term" value="F:malonyl-CoA decarboxylase activity"/>
    <property type="evidence" value="ECO:0007669"/>
    <property type="project" value="UniProtKB-EC"/>
</dbReference>
<dbReference type="EMBL" id="JAZHRV010000001">
    <property type="protein sequence ID" value="MEH2560344.1"/>
    <property type="molecule type" value="Genomic_DNA"/>
</dbReference>
<dbReference type="Gene3D" id="1.20.140.90">
    <property type="entry name" value="Malonyl-CoA decarboxylase, oligemerization domain"/>
    <property type="match status" value="1"/>
</dbReference>
<evidence type="ECO:0000259" key="2">
    <source>
        <dbReference type="Pfam" id="PF17408"/>
    </source>
</evidence>
<reference evidence="3 4" key="1">
    <citation type="submission" date="2024-02" db="EMBL/GenBank/DDBJ databases">
        <title>Adaptive strategies in a cosmopolitan and abundant soil bacterium.</title>
        <authorList>
            <person name="Carini P."/>
        </authorList>
    </citation>
    <scope>NUCLEOTIDE SEQUENCE [LARGE SCALE GENOMIC DNA]</scope>
    <source>
        <strain evidence="3 4">AZCC 1608</strain>
    </source>
</reference>
<feature type="domain" description="Malonyl-CoA decarboxylase N-terminal" evidence="2">
    <location>
        <begin position="93"/>
        <end position="176"/>
    </location>
</feature>
<comment type="caution">
    <text evidence="3">The sequence shown here is derived from an EMBL/GenBank/DDBJ whole genome shotgun (WGS) entry which is preliminary data.</text>
</comment>
<sequence>MKNARTSHFRDVQSGSSWLERLRISLGLRGSADAGSAPDAIAPLDQAKRLAAALLSERGEASGAVVARELHDVLRGLDADDRSRFHRHLATNFLPDAAALRAAAQAYLAGATAESAARLAQAADPPRQELLRRMNMATGGTGALVAMRKELTAHLRDEPALKSLDGDLKHLFASWFNRGFLELRRIDWQSPAALLDKLIAYEAVHEIQGWDDLRRRLAPDRRCFAFFHPALPGEPLIFVEVALVQGLAGAVQPLLVQDGDDDAARQRAQRADTAIFYSISNCQDGLRGVSFGNFLIKQVVEELKAELPHLTRFSTLSPVPGFRRWLTGTLADASAADAAALAELKIDGWWRDASRSEALRPWLMHHCAAYLTRPVASKPPIDPVARFHLGNGARLERINWLGNAAPRGIEESFGIMVNYLYDPGTIEANHETFAHDGTVVRSPDVDALIMARQRREASALN</sequence>
<keyword evidence="3" id="KW-0456">Lyase</keyword>
<dbReference type="InterPro" id="IPR007956">
    <property type="entry name" value="Malonyl_CoA_deC_C"/>
</dbReference>
<accession>A0ABU8BP70</accession>
<dbReference type="InterPro" id="IPR038351">
    <property type="entry name" value="MCD_N_sf"/>
</dbReference>